<feature type="non-terminal residue" evidence="1">
    <location>
        <position position="56"/>
    </location>
</feature>
<proteinExistence type="predicted"/>
<evidence type="ECO:0000313" key="2">
    <source>
        <dbReference type="Proteomes" id="UP000259273"/>
    </source>
</evidence>
<dbReference type="GO" id="GO:0003677">
    <property type="term" value="F:DNA binding"/>
    <property type="evidence" value="ECO:0007669"/>
    <property type="project" value="UniProtKB-KW"/>
</dbReference>
<organism evidence="1 2">
    <name type="scientific">Haliea salexigens</name>
    <dbReference type="NCBI Taxonomy" id="287487"/>
    <lineage>
        <taxon>Bacteria</taxon>
        <taxon>Pseudomonadati</taxon>
        <taxon>Pseudomonadota</taxon>
        <taxon>Gammaproteobacteria</taxon>
        <taxon>Cellvibrionales</taxon>
        <taxon>Halieaceae</taxon>
        <taxon>Haliea</taxon>
    </lineage>
</organism>
<accession>A0A3C1KLP5</accession>
<evidence type="ECO:0000313" key="1">
    <source>
        <dbReference type="EMBL" id="HAN27575.1"/>
    </source>
</evidence>
<dbReference type="STRING" id="1121937.GCA_000423125_02912"/>
<dbReference type="Proteomes" id="UP000259273">
    <property type="component" value="Unassembled WGS sequence"/>
</dbReference>
<dbReference type="AlphaFoldDB" id="A0A3C1KLP5"/>
<reference evidence="1 2" key="1">
    <citation type="journal article" date="2018" name="Nat. Biotechnol.">
        <title>A standardized bacterial taxonomy based on genome phylogeny substantially revises the tree of life.</title>
        <authorList>
            <person name="Parks D.H."/>
            <person name="Chuvochina M."/>
            <person name="Waite D.W."/>
            <person name="Rinke C."/>
            <person name="Skarshewski A."/>
            <person name="Chaumeil P.A."/>
            <person name="Hugenholtz P."/>
        </authorList>
    </citation>
    <scope>NUCLEOTIDE SEQUENCE [LARGE SCALE GENOMIC DNA]</scope>
    <source>
        <strain evidence="1">UBA9158</strain>
    </source>
</reference>
<name>A0A3C1KLP5_9GAMM</name>
<protein>
    <submittedName>
        <fullName evidence="1">DNA-binding protein</fullName>
    </submittedName>
</protein>
<dbReference type="EMBL" id="DMND01000105">
    <property type="protein sequence ID" value="HAN27575.1"/>
    <property type="molecule type" value="Genomic_DNA"/>
</dbReference>
<sequence length="56" mass="6341">MLANAELSPDFTHLNQQFKELVSALIESVDIQPVQVQVEAVRNGSFRGFDATRFYL</sequence>
<comment type="caution">
    <text evidence="1">The sequence shown here is derived from an EMBL/GenBank/DDBJ whole genome shotgun (WGS) entry which is preliminary data.</text>
</comment>
<keyword evidence="1" id="KW-0238">DNA-binding</keyword>
<gene>
    <name evidence="1" type="ORF">DCP75_07620</name>
</gene>